<dbReference type="AlphaFoldDB" id="A0A806A6L1"/>
<dbReference type="InterPro" id="IPR034593">
    <property type="entry name" value="DgoD-like"/>
</dbReference>
<dbReference type="InterPro" id="IPR013341">
    <property type="entry name" value="Mandelate_racemase_N_dom"/>
</dbReference>
<dbReference type="PANTHER" id="PTHR48080:SF2">
    <property type="entry name" value="D-GALACTONATE DEHYDRATASE"/>
    <property type="match status" value="1"/>
</dbReference>
<organism evidence="5 6">
    <name type="scientific">Lactobacillus gasseri (strain ATCC 33323 / DSM 20243 / BCRC 14619 / CIP 102991 / JCM 1131 / KCTC 3163 / NCIMB 11718 / NCTC 13722 / AM63)</name>
    <dbReference type="NCBI Taxonomy" id="324831"/>
    <lineage>
        <taxon>Bacteria</taxon>
        <taxon>Bacillati</taxon>
        <taxon>Bacillota</taxon>
        <taxon>Bacilli</taxon>
        <taxon>Lactobacillales</taxon>
        <taxon>Lactobacillaceae</taxon>
        <taxon>Lactobacillus</taxon>
    </lineage>
</organism>
<evidence type="ECO:0000313" key="5">
    <source>
        <dbReference type="EMBL" id="ABJ60341.1"/>
    </source>
</evidence>
<keyword evidence="1" id="KW-0479">Metal-binding</keyword>
<gene>
    <name evidence="5" type="ordered locus">LGAS_0954</name>
</gene>
<dbReference type="SFLD" id="SFLDG00179">
    <property type="entry name" value="mandelate_racemase"/>
    <property type="match status" value="1"/>
</dbReference>
<dbReference type="Proteomes" id="UP000000664">
    <property type="component" value="Chromosome"/>
</dbReference>
<dbReference type="GeneID" id="29639305"/>
<dbReference type="InterPro" id="IPR029065">
    <property type="entry name" value="Enolase_C-like"/>
</dbReference>
<dbReference type="GO" id="GO:0046872">
    <property type="term" value="F:metal ion binding"/>
    <property type="evidence" value="ECO:0007669"/>
    <property type="project" value="UniProtKB-KW"/>
</dbReference>
<dbReference type="Pfam" id="PF13378">
    <property type="entry name" value="MR_MLE_C"/>
    <property type="match status" value="1"/>
</dbReference>
<dbReference type="SFLD" id="SFLDS00001">
    <property type="entry name" value="Enolase"/>
    <property type="match status" value="1"/>
</dbReference>
<sequence length="390" mass="44179">MKITKIDLLYSDPVEDNWRPSFCRIYTDNGIYGDGEVALSYGGAKEAAFAEMKELAHLLIGMNPLEHEIVWQKLYRNSFFGKNAGPVIFGAISAFDVALWDIKGKYYHAPLWELLGGKQRDHLKAYASQLQMGWGESRRPAATPQDYANNTKIALEKGFKTVKINFLTFDEQGKQIPWQRQTAFLSPNYLNLAEERIKAVRNVLEENGELILENHALTDKLSAVQYGKMFSKYNILYFEEPVKPDPDLLSYVHQETGLNIASGERMYSRWDFKRTFYQNSIQVAQPDICTAGGVTEVKKICDMADTNEIGVQIHVAGSNLATSVSLNLEAAIPNFVIHEYNINTEMSKMLSLTKYDYEPENGVFTVPDRPGIGNEISDYAFKHSRVVTIK</sequence>
<name>A0A806A6L1_LACGA</name>
<proteinExistence type="predicted"/>
<evidence type="ECO:0000313" key="6">
    <source>
        <dbReference type="Proteomes" id="UP000000664"/>
    </source>
</evidence>
<keyword evidence="2" id="KW-0460">Magnesium</keyword>
<dbReference type="InterPro" id="IPR013342">
    <property type="entry name" value="Mandelate_racemase_C"/>
</dbReference>
<dbReference type="InterPro" id="IPR036849">
    <property type="entry name" value="Enolase-like_C_sf"/>
</dbReference>
<feature type="domain" description="Mandelate racemase/muconate lactonizing enzyme C-terminal" evidence="4">
    <location>
        <begin position="144"/>
        <end position="259"/>
    </location>
</feature>
<dbReference type="Gene3D" id="3.30.390.10">
    <property type="entry name" value="Enolase-like, N-terminal domain"/>
    <property type="match status" value="1"/>
</dbReference>
<dbReference type="SMART" id="SM00922">
    <property type="entry name" value="MR_MLE"/>
    <property type="match status" value="1"/>
</dbReference>
<dbReference type="EMBL" id="CP000413">
    <property type="protein sequence ID" value="ABJ60341.1"/>
    <property type="molecule type" value="Genomic_DNA"/>
</dbReference>
<dbReference type="CDD" id="cd03316">
    <property type="entry name" value="MR_like"/>
    <property type="match status" value="1"/>
</dbReference>
<dbReference type="PANTHER" id="PTHR48080">
    <property type="entry name" value="D-GALACTONATE DEHYDRATASE-RELATED"/>
    <property type="match status" value="1"/>
</dbReference>
<evidence type="ECO:0000256" key="2">
    <source>
        <dbReference type="ARBA" id="ARBA00022842"/>
    </source>
</evidence>
<evidence type="ECO:0000256" key="3">
    <source>
        <dbReference type="ARBA" id="ARBA00023239"/>
    </source>
</evidence>
<dbReference type="SUPFAM" id="SSF54826">
    <property type="entry name" value="Enolase N-terminal domain-like"/>
    <property type="match status" value="1"/>
</dbReference>
<dbReference type="GO" id="GO:0016829">
    <property type="term" value="F:lyase activity"/>
    <property type="evidence" value="ECO:0007669"/>
    <property type="project" value="UniProtKB-KW"/>
</dbReference>
<evidence type="ECO:0000259" key="4">
    <source>
        <dbReference type="SMART" id="SM00922"/>
    </source>
</evidence>
<dbReference type="Pfam" id="PF02746">
    <property type="entry name" value="MR_MLE_N"/>
    <property type="match status" value="1"/>
</dbReference>
<keyword evidence="3" id="KW-0456">Lyase</keyword>
<evidence type="ECO:0000256" key="1">
    <source>
        <dbReference type="ARBA" id="ARBA00022723"/>
    </source>
</evidence>
<protein>
    <submittedName>
        <fullName evidence="5">L-alanine-DL-glutamate epimerase related enzyme of enolase superfamily</fullName>
    </submittedName>
</protein>
<dbReference type="KEGG" id="lga:LGAS_0954"/>
<accession>A0A806A6L1</accession>
<dbReference type="InterPro" id="IPR029017">
    <property type="entry name" value="Enolase-like_N"/>
</dbReference>
<dbReference type="Gene3D" id="3.20.20.120">
    <property type="entry name" value="Enolase-like C-terminal domain"/>
    <property type="match status" value="1"/>
</dbReference>
<dbReference type="SUPFAM" id="SSF51604">
    <property type="entry name" value="Enolase C-terminal domain-like"/>
    <property type="match status" value="1"/>
</dbReference>
<dbReference type="RefSeq" id="WP_003647339.1">
    <property type="nucleotide sequence ID" value="NC_008530.1"/>
</dbReference>
<reference evidence="5 6" key="1">
    <citation type="journal article" date="2006" name="Proc. Natl. Acad. Sci. U.S.A.">
        <title>Comparative genomics of the lactic acid bacteria.</title>
        <authorList>
            <person name="Makarova K."/>
            <person name="Slesarev A."/>
            <person name="Wolf Y."/>
            <person name="Sorokin A."/>
            <person name="Mirkin B."/>
            <person name="Koonin E."/>
            <person name="Pavlov A."/>
            <person name="Pavlova N."/>
            <person name="Karamychev V."/>
            <person name="Polouchine N."/>
            <person name="Shakhova V."/>
            <person name="Grigoriev I."/>
            <person name="Lou Y."/>
            <person name="Rohksar D."/>
            <person name="Lucas S."/>
            <person name="Huang K."/>
            <person name="Goodstein D.M."/>
            <person name="Hawkins T."/>
            <person name="Plengvidhya V."/>
            <person name="Welker D."/>
            <person name="Hughes J."/>
            <person name="Goh Y."/>
            <person name="Benson A."/>
            <person name="Baldwin K."/>
            <person name="Lee J.H."/>
            <person name="Diaz-Muniz I."/>
            <person name="Dosti B."/>
            <person name="Smeianov V."/>
            <person name="Wechter W."/>
            <person name="Barabote R."/>
            <person name="Lorca G."/>
            <person name="Altermann E."/>
            <person name="Barrangou R."/>
            <person name="Ganesan B."/>
            <person name="Xie Y."/>
            <person name="Rawsthorne H."/>
            <person name="Tamir D."/>
            <person name="Parker C."/>
            <person name="Breidt F."/>
            <person name="Broadbent J."/>
            <person name="Hutkins R."/>
            <person name="O'Sullivan D."/>
            <person name="Steele J."/>
            <person name="Unlu G."/>
            <person name="Saier M."/>
            <person name="Klaenhammer T."/>
            <person name="Richardson P."/>
            <person name="Kozyavkin S."/>
            <person name="Weimer B."/>
            <person name="Mills D."/>
        </authorList>
    </citation>
    <scope>NUCLEOTIDE SEQUENCE [LARGE SCALE GENOMIC DNA]</scope>
    <source>
        <strain evidence="6">ATCC 33323 / DSM 20243 / BCRC 14619 / CIP 102991 / JCM 1131 / KCTC 3163 / NCIMB 11718 / NCTC 13722 / AM63</strain>
    </source>
</reference>